<dbReference type="RefSeq" id="WP_285759296.1">
    <property type="nucleotide sequence ID" value="NZ_BSQG01000003.1"/>
</dbReference>
<evidence type="ECO:0000256" key="1">
    <source>
        <dbReference type="SAM" id="MobiDB-lite"/>
    </source>
</evidence>
<feature type="compositionally biased region" description="Low complexity" evidence="1">
    <location>
        <begin position="12"/>
        <end position="31"/>
    </location>
</feature>
<evidence type="ECO:0000313" key="3">
    <source>
        <dbReference type="Proteomes" id="UP001165092"/>
    </source>
</evidence>
<dbReference type="Proteomes" id="UP001165092">
    <property type="component" value="Unassembled WGS sequence"/>
</dbReference>
<sequence>MAKGRGGNSDWQRQQQAAAQARQRQAAAQARQKQRKETDRKKAVDKKEKRRRYLEYRQAEVELKNHKIRMAVEGLEKILSSGVERSARVDLSTPPQQQESAPPALDDDLTTPVPTPQWEDFAPDAPGALSRIFGGGGRQAQRLAEAKTAYEKAAREASEQESARLRKVAAANRHHARAREDAEARSREHSAAVKRHIAGYELREKASVEFYLKKVLENVPLPGDFPREAEVVFTPGTARATVRFTIPPRTVVPDVFYHRYYPTKDEDHPVAREEQEIDTLYRSVVSQVALLCVRDLFDADPPLASVEFSGHVRTSATGYPKVIGLDVDRTAFPGDGELARADPSACAGALNAVIAAPR</sequence>
<feature type="region of interest" description="Disordered" evidence="1">
    <location>
        <begin position="1"/>
        <end position="55"/>
    </location>
</feature>
<keyword evidence="3" id="KW-1185">Reference proteome</keyword>
<name>A0A9W6UJE5_9ACTN</name>
<accession>A0A9W6UJE5</accession>
<dbReference type="AlphaFoldDB" id="A0A9W6UJE5"/>
<gene>
    <name evidence="2" type="ORF">Nans01_23260</name>
</gene>
<feature type="compositionally biased region" description="Basic and acidic residues" evidence="1">
    <location>
        <begin position="35"/>
        <end position="55"/>
    </location>
</feature>
<evidence type="ECO:0000313" key="2">
    <source>
        <dbReference type="EMBL" id="GLU47975.1"/>
    </source>
</evidence>
<organism evidence="2 3">
    <name type="scientific">Nocardiopsis ansamitocini</name>
    <dbReference type="NCBI Taxonomy" id="1670832"/>
    <lineage>
        <taxon>Bacteria</taxon>
        <taxon>Bacillati</taxon>
        <taxon>Actinomycetota</taxon>
        <taxon>Actinomycetes</taxon>
        <taxon>Streptosporangiales</taxon>
        <taxon>Nocardiopsidaceae</taxon>
        <taxon>Nocardiopsis</taxon>
    </lineage>
</organism>
<feature type="region of interest" description="Disordered" evidence="1">
    <location>
        <begin position="86"/>
        <end position="111"/>
    </location>
</feature>
<comment type="caution">
    <text evidence="2">The sequence shown here is derived from an EMBL/GenBank/DDBJ whole genome shotgun (WGS) entry which is preliminary data.</text>
</comment>
<reference evidence="2" key="1">
    <citation type="submission" date="2023-02" db="EMBL/GenBank/DDBJ databases">
        <title>Nocardiopsis ansamitocini NBRC 112285.</title>
        <authorList>
            <person name="Ichikawa N."/>
            <person name="Sato H."/>
            <person name="Tonouchi N."/>
        </authorList>
    </citation>
    <scope>NUCLEOTIDE SEQUENCE</scope>
    <source>
        <strain evidence="2">NBRC 112285</strain>
    </source>
</reference>
<dbReference type="EMBL" id="BSQG01000003">
    <property type="protein sequence ID" value="GLU47975.1"/>
    <property type="molecule type" value="Genomic_DNA"/>
</dbReference>
<protein>
    <recommendedName>
        <fullName evidence="4">Restriction system protein</fullName>
    </recommendedName>
</protein>
<evidence type="ECO:0008006" key="4">
    <source>
        <dbReference type="Google" id="ProtNLM"/>
    </source>
</evidence>
<proteinExistence type="predicted"/>